<dbReference type="AlphaFoldDB" id="A0A3R7KBV5"/>
<sequence length="117" mass="12929">FHAVKGGVLPAKDRLHVHRRPEVHEHVVLRLGSDDLVLLQPHGQHPGHIRLRKNAVTAGHRSSEVPAARLQQRHIRLLHGGAAEALAHFHFLQSAAINRVAAPRPPLFPSVVHARLP</sequence>
<reference evidence="1 2" key="1">
    <citation type="journal article" date="2018" name="BMC Genomics">
        <title>Genomic comparison of Trypanosoma conorhini and Trypanosoma rangeli to Trypanosoma cruzi strains of high and low virulence.</title>
        <authorList>
            <person name="Bradwell K.R."/>
            <person name="Koparde V.N."/>
            <person name="Matveyev A.V."/>
            <person name="Serrano M.G."/>
            <person name="Alves J.M."/>
            <person name="Parikh H."/>
            <person name="Huang B."/>
            <person name="Lee V."/>
            <person name="Espinosa-Alvarez O."/>
            <person name="Ortiz P.A."/>
            <person name="Costa-Martins A.G."/>
            <person name="Teixeira M.M."/>
            <person name="Buck G.A."/>
        </authorList>
    </citation>
    <scope>NUCLEOTIDE SEQUENCE [LARGE SCALE GENOMIC DNA]</scope>
    <source>
        <strain evidence="1 2">AM80</strain>
    </source>
</reference>
<evidence type="ECO:0000313" key="2">
    <source>
        <dbReference type="Proteomes" id="UP000283634"/>
    </source>
</evidence>
<accession>A0A3R7KBV5</accession>
<dbReference type="EMBL" id="MKGL01000558">
    <property type="protein sequence ID" value="RNE97480.1"/>
    <property type="molecule type" value="Genomic_DNA"/>
</dbReference>
<evidence type="ECO:0000313" key="1">
    <source>
        <dbReference type="EMBL" id="RNE97480.1"/>
    </source>
</evidence>
<comment type="caution">
    <text evidence="1">The sequence shown here is derived from an EMBL/GenBank/DDBJ whole genome shotgun (WGS) entry which is preliminary data.</text>
</comment>
<gene>
    <name evidence="1" type="ORF">TraAM80_09351</name>
</gene>
<dbReference type="GeneID" id="40333284"/>
<dbReference type="Proteomes" id="UP000283634">
    <property type="component" value="Unassembled WGS sequence"/>
</dbReference>
<name>A0A3R7KBV5_TRYRA</name>
<proteinExistence type="predicted"/>
<organism evidence="1 2">
    <name type="scientific">Trypanosoma rangeli</name>
    <dbReference type="NCBI Taxonomy" id="5698"/>
    <lineage>
        <taxon>Eukaryota</taxon>
        <taxon>Discoba</taxon>
        <taxon>Euglenozoa</taxon>
        <taxon>Kinetoplastea</taxon>
        <taxon>Metakinetoplastina</taxon>
        <taxon>Trypanosomatida</taxon>
        <taxon>Trypanosomatidae</taxon>
        <taxon>Trypanosoma</taxon>
        <taxon>Herpetosoma</taxon>
    </lineage>
</organism>
<dbReference type="RefSeq" id="XP_029234145.1">
    <property type="nucleotide sequence ID" value="XM_029386041.1"/>
</dbReference>
<keyword evidence="2" id="KW-1185">Reference proteome</keyword>
<protein>
    <submittedName>
        <fullName evidence="1">Uncharacterized protein</fullName>
    </submittedName>
</protein>
<feature type="non-terminal residue" evidence="1">
    <location>
        <position position="1"/>
    </location>
</feature>